<comment type="caution">
    <text evidence="1">The sequence shown here is derived from an EMBL/GenBank/DDBJ whole genome shotgun (WGS) entry which is preliminary data.</text>
</comment>
<proteinExistence type="predicted"/>
<organism evidence="1 2">
    <name type="scientific">Pseudomonas laurylsulfativorans</name>
    <dbReference type="NCBI Taxonomy" id="1943631"/>
    <lineage>
        <taxon>Bacteria</taxon>
        <taxon>Pseudomonadati</taxon>
        <taxon>Pseudomonadota</taxon>
        <taxon>Gammaproteobacteria</taxon>
        <taxon>Pseudomonadales</taxon>
        <taxon>Pseudomonadaceae</taxon>
        <taxon>Pseudomonas</taxon>
    </lineage>
</organism>
<reference evidence="2" key="1">
    <citation type="submission" date="2017-02" db="EMBL/GenBank/DDBJ databases">
        <authorList>
            <person name="Furmanczyk E.M."/>
        </authorList>
    </citation>
    <scope>NUCLEOTIDE SEQUENCE [LARGE SCALE GENOMIC DNA]</scope>
    <source>
        <strain evidence="2">AP3_22</strain>
    </source>
</reference>
<evidence type="ECO:0000313" key="2">
    <source>
        <dbReference type="Proteomes" id="UP000237440"/>
    </source>
</evidence>
<sequence>MDDNDNAGSLIHLGALRFFASRLAPTGMHASPRQPAGEERGCAPICCCPSVGASLLAMDDNDNAGSLIYLGALRFFASRLAPTGMCASPRMNTSTQPAGEERGLRADLLLLLCRSEPARDGRQR</sequence>
<name>A0A2S3VLX3_9PSED</name>
<dbReference type="Proteomes" id="UP000237440">
    <property type="component" value="Unassembled WGS sequence"/>
</dbReference>
<dbReference type="OrthoDB" id="7032040at2"/>
<dbReference type="AlphaFoldDB" id="A0A2S3VLX3"/>
<protein>
    <submittedName>
        <fullName evidence="1">Uncharacterized protein</fullName>
    </submittedName>
</protein>
<accession>A0A2S3VLX3</accession>
<gene>
    <name evidence="1" type="ORF">B0D71_19440</name>
</gene>
<keyword evidence="2" id="KW-1185">Reference proteome</keyword>
<evidence type="ECO:0000313" key="1">
    <source>
        <dbReference type="EMBL" id="POF40649.1"/>
    </source>
</evidence>
<dbReference type="EMBL" id="MUJK01000006">
    <property type="protein sequence ID" value="POF40649.1"/>
    <property type="molecule type" value="Genomic_DNA"/>
</dbReference>